<sequence>MEGMVEIDGVFDFCNRLFRTDDKSVIVEVPGLKKVYESYNAAFGGCKCNRKRRQRRAERVFKETLELLEKEHLLKLRDKVVNSEKVLVKFFDNSILKF</sequence>
<accession>A0A382F4Q9</accession>
<evidence type="ECO:0000313" key="1">
    <source>
        <dbReference type="EMBL" id="SVB57314.1"/>
    </source>
</evidence>
<dbReference type="AlphaFoldDB" id="A0A382F4Q9"/>
<name>A0A382F4Q9_9ZZZZ</name>
<proteinExistence type="predicted"/>
<dbReference type="EMBL" id="UINC01047709">
    <property type="protein sequence ID" value="SVB57314.1"/>
    <property type="molecule type" value="Genomic_DNA"/>
</dbReference>
<organism evidence="1">
    <name type="scientific">marine metagenome</name>
    <dbReference type="NCBI Taxonomy" id="408172"/>
    <lineage>
        <taxon>unclassified sequences</taxon>
        <taxon>metagenomes</taxon>
        <taxon>ecological metagenomes</taxon>
    </lineage>
</organism>
<protein>
    <submittedName>
        <fullName evidence="1">Uncharacterized protein</fullName>
    </submittedName>
</protein>
<reference evidence="1" key="1">
    <citation type="submission" date="2018-05" db="EMBL/GenBank/DDBJ databases">
        <authorList>
            <person name="Lanie J.A."/>
            <person name="Ng W.-L."/>
            <person name="Kazmierczak K.M."/>
            <person name="Andrzejewski T.M."/>
            <person name="Davidsen T.M."/>
            <person name="Wayne K.J."/>
            <person name="Tettelin H."/>
            <person name="Glass J.I."/>
            <person name="Rusch D."/>
            <person name="Podicherti R."/>
            <person name="Tsui H.-C.T."/>
            <person name="Winkler M.E."/>
        </authorList>
    </citation>
    <scope>NUCLEOTIDE SEQUENCE</scope>
</reference>
<gene>
    <name evidence="1" type="ORF">METZ01_LOCUS210168</name>
</gene>